<dbReference type="OrthoDB" id="16679at2759"/>
<evidence type="ECO:0000313" key="3">
    <source>
        <dbReference type="Proteomes" id="UP000076502"/>
    </source>
</evidence>
<accession>A0A154PED8</accession>
<dbReference type="STRING" id="178035.A0A154PED8"/>
<dbReference type="OMA" id="KEQDCSK"/>
<dbReference type="Proteomes" id="UP000076502">
    <property type="component" value="Unassembled WGS sequence"/>
</dbReference>
<evidence type="ECO:0000256" key="1">
    <source>
        <dbReference type="SAM" id="MobiDB-lite"/>
    </source>
</evidence>
<reference evidence="2 3" key="1">
    <citation type="submission" date="2015-07" db="EMBL/GenBank/DDBJ databases">
        <title>The genome of Dufourea novaeangliae.</title>
        <authorList>
            <person name="Pan H."/>
            <person name="Kapheim K."/>
        </authorList>
    </citation>
    <scope>NUCLEOTIDE SEQUENCE [LARGE SCALE GENOMIC DNA]</scope>
    <source>
        <strain evidence="2">0120121106</strain>
        <tissue evidence="2">Whole body</tissue>
    </source>
</reference>
<evidence type="ECO:0008006" key="4">
    <source>
        <dbReference type="Google" id="ProtNLM"/>
    </source>
</evidence>
<organism evidence="2 3">
    <name type="scientific">Dufourea novaeangliae</name>
    <name type="common">Sweat bee</name>
    <dbReference type="NCBI Taxonomy" id="178035"/>
    <lineage>
        <taxon>Eukaryota</taxon>
        <taxon>Metazoa</taxon>
        <taxon>Ecdysozoa</taxon>
        <taxon>Arthropoda</taxon>
        <taxon>Hexapoda</taxon>
        <taxon>Insecta</taxon>
        <taxon>Pterygota</taxon>
        <taxon>Neoptera</taxon>
        <taxon>Endopterygota</taxon>
        <taxon>Hymenoptera</taxon>
        <taxon>Apocrita</taxon>
        <taxon>Aculeata</taxon>
        <taxon>Apoidea</taxon>
        <taxon>Anthophila</taxon>
        <taxon>Halictidae</taxon>
        <taxon>Rophitinae</taxon>
        <taxon>Dufourea</taxon>
    </lineage>
</organism>
<sequence>MAGIFNLFGENVSNLNKGSVAKPISRSKTSLGIAGTSMKSINQPKPKGLSFRSKSDLNVPSLPHANQDTYKRQQECLKPKLTQVDTNGHPISPHKEFTLKKQSAQPNKMNDLSPMKILGKTSIKLQKPADELIFKKPLPPKTLIKNSYPEPETLAPYCDMQLEFDDYYAKTIENEFRELLTKIENNVQPYEDEGFESDSEPLELTLPKLCISPESDVEEWKDCLMLDLPEISDDVF</sequence>
<protein>
    <recommendedName>
        <fullName evidence="4">Securin</fullName>
    </recommendedName>
</protein>
<dbReference type="EMBL" id="KQ434889">
    <property type="protein sequence ID" value="KZC10236.1"/>
    <property type="molecule type" value="Genomic_DNA"/>
</dbReference>
<name>A0A154PED8_DUFNO</name>
<feature type="region of interest" description="Disordered" evidence="1">
    <location>
        <begin position="35"/>
        <end position="64"/>
    </location>
</feature>
<evidence type="ECO:0000313" key="2">
    <source>
        <dbReference type="EMBL" id="KZC10236.1"/>
    </source>
</evidence>
<gene>
    <name evidence="2" type="ORF">WN55_01352</name>
</gene>
<dbReference type="AlphaFoldDB" id="A0A154PED8"/>
<proteinExistence type="predicted"/>
<keyword evidence="3" id="KW-1185">Reference proteome</keyword>